<dbReference type="AlphaFoldDB" id="A0A7R9MFV3"/>
<accession>A0A7R9MFV3</accession>
<name>A0A7R9MFV3_9ACAR</name>
<evidence type="ECO:0000256" key="2">
    <source>
        <dbReference type="ARBA" id="ARBA00022553"/>
    </source>
</evidence>
<evidence type="ECO:0000313" key="8">
    <source>
        <dbReference type="EMBL" id="CAD7659444.1"/>
    </source>
</evidence>
<dbReference type="SMART" id="SM00582">
    <property type="entry name" value="RPR"/>
    <property type="match status" value="1"/>
</dbReference>
<protein>
    <recommendedName>
        <fullName evidence="5">Regulation of nuclear pre-mRNA domain-containing protein 2</fullName>
    </recommendedName>
</protein>
<comment type="subunit">
    <text evidence="4">Associates with the RNA polymerase II complex.</text>
</comment>
<evidence type="ECO:0000256" key="3">
    <source>
        <dbReference type="ARBA" id="ARBA00022990"/>
    </source>
</evidence>
<evidence type="ECO:0000256" key="1">
    <source>
        <dbReference type="ARBA" id="ARBA00022481"/>
    </source>
</evidence>
<dbReference type="Pfam" id="PF04818">
    <property type="entry name" value="CID"/>
    <property type="match status" value="1"/>
</dbReference>
<organism evidence="8">
    <name type="scientific">Oppiella nova</name>
    <dbReference type="NCBI Taxonomy" id="334625"/>
    <lineage>
        <taxon>Eukaryota</taxon>
        <taxon>Metazoa</taxon>
        <taxon>Ecdysozoa</taxon>
        <taxon>Arthropoda</taxon>
        <taxon>Chelicerata</taxon>
        <taxon>Arachnida</taxon>
        <taxon>Acari</taxon>
        <taxon>Acariformes</taxon>
        <taxon>Sarcoptiformes</taxon>
        <taxon>Oribatida</taxon>
        <taxon>Brachypylina</taxon>
        <taxon>Oppioidea</taxon>
        <taxon>Oppiidae</taxon>
        <taxon>Oppiella</taxon>
    </lineage>
</organism>
<feature type="domain" description="CID" evidence="7">
    <location>
        <begin position="1"/>
        <end position="130"/>
    </location>
</feature>
<dbReference type="InterPro" id="IPR006569">
    <property type="entry name" value="CID_dom"/>
</dbReference>
<dbReference type="GO" id="GO:0000993">
    <property type="term" value="F:RNA polymerase II complex binding"/>
    <property type="evidence" value="ECO:0007669"/>
    <property type="project" value="TreeGrafter"/>
</dbReference>
<dbReference type="EMBL" id="CAJPVJ010017409">
    <property type="protein sequence ID" value="CAG2176606.1"/>
    <property type="molecule type" value="Genomic_DNA"/>
</dbReference>
<dbReference type="SUPFAM" id="SSF48464">
    <property type="entry name" value="ENTH/VHS domain"/>
    <property type="match status" value="1"/>
</dbReference>
<dbReference type="PANTHER" id="PTHR12460:SF40">
    <property type="entry name" value="REGULATION OF NUCLEAR PRE-MRNA DOMAIN-CONTAINING PROTEIN 2"/>
    <property type="match status" value="1"/>
</dbReference>
<dbReference type="Gene3D" id="1.25.40.90">
    <property type="match status" value="1"/>
</dbReference>
<keyword evidence="1" id="KW-0488">Methylation</keyword>
<feature type="compositionally biased region" description="Pro residues" evidence="6">
    <location>
        <begin position="270"/>
        <end position="279"/>
    </location>
</feature>
<reference evidence="8" key="1">
    <citation type="submission" date="2020-11" db="EMBL/GenBank/DDBJ databases">
        <authorList>
            <person name="Tran Van P."/>
        </authorList>
    </citation>
    <scope>NUCLEOTIDE SEQUENCE</scope>
</reference>
<evidence type="ECO:0000256" key="5">
    <source>
        <dbReference type="ARBA" id="ARBA00067342"/>
    </source>
</evidence>
<evidence type="ECO:0000256" key="4">
    <source>
        <dbReference type="ARBA" id="ARBA00062892"/>
    </source>
</evidence>
<keyword evidence="2" id="KW-0597">Phosphoprotein</keyword>
<evidence type="ECO:0000313" key="9">
    <source>
        <dbReference type="Proteomes" id="UP000728032"/>
    </source>
</evidence>
<dbReference type="OrthoDB" id="10069473at2759"/>
<dbReference type="InterPro" id="IPR008942">
    <property type="entry name" value="ENTH_VHS"/>
</dbReference>
<dbReference type="PROSITE" id="PS51391">
    <property type="entry name" value="CID"/>
    <property type="match status" value="1"/>
</dbReference>
<keyword evidence="3" id="KW-0007">Acetylation</keyword>
<evidence type="ECO:0000259" key="7">
    <source>
        <dbReference type="PROSITE" id="PS51391"/>
    </source>
</evidence>
<dbReference type="Pfam" id="PF16566">
    <property type="entry name" value="CREPT"/>
    <property type="match status" value="1"/>
</dbReference>
<keyword evidence="9" id="KW-1185">Reference proteome</keyword>
<dbReference type="PANTHER" id="PTHR12460">
    <property type="entry name" value="CYCLIN-DEPENDENT KINASE INHIBITOR-RELATED PROTEIN"/>
    <property type="match status" value="1"/>
</dbReference>
<proteinExistence type="predicted"/>
<dbReference type="EMBL" id="OC932234">
    <property type="protein sequence ID" value="CAD7659444.1"/>
    <property type="molecule type" value="Genomic_DNA"/>
</dbReference>
<dbReference type="InterPro" id="IPR032337">
    <property type="entry name" value="RPRD1A/B_C"/>
</dbReference>
<dbReference type="GO" id="GO:0031124">
    <property type="term" value="P:mRNA 3'-end processing"/>
    <property type="evidence" value="ECO:0007669"/>
    <property type="project" value="TreeGrafter"/>
</dbReference>
<dbReference type="CDD" id="cd16981">
    <property type="entry name" value="CID_RPRD_like"/>
    <property type="match status" value="1"/>
</dbReference>
<feature type="region of interest" description="Disordered" evidence="6">
    <location>
        <begin position="264"/>
        <end position="293"/>
    </location>
</feature>
<sequence length="334" mass="37949">MSLNEISLEKKLAVVTNSQDSIQGLSLWILHHKTHYKRIIHIWFNCFHKAKSSHRLTLFYLANDVIQHAKRKGFPQLVDHFADYLKKATALCIEDKISASIDRVFNIWLERNIYSEELIEELRGLLSGKSVHLAAVSKIVAEFKLSELIDKIKKTKKSEQTSASKLESLVNCKVDATSGEVLNKLKDKTHGEQFSRDFDDATKCLEAVINSLEKEVHTRSDLIESLEKSEIFYETQMEEAKTVVDAYKNFGLRVKNVWRKLEESRSSLPSPLPSPPRDAPSPTNSDDGPTLPQMDVFTTDVNAFLRRVVSDSSKGVHQTASSLDQRLSNLMHIK</sequence>
<gene>
    <name evidence="8" type="ORF">ONB1V03_LOCUS16039</name>
</gene>
<dbReference type="Proteomes" id="UP000728032">
    <property type="component" value="Unassembled WGS sequence"/>
</dbReference>
<evidence type="ECO:0000256" key="6">
    <source>
        <dbReference type="SAM" id="MobiDB-lite"/>
    </source>
</evidence>
<dbReference type="FunFam" id="1.25.40.90:FF:000020">
    <property type="entry name" value="regulation of nuclear pre-mRNA domain-containing protein 2 isoform X1"/>
    <property type="match status" value="1"/>
</dbReference>